<organism evidence="2 3">
    <name type="scientific">Chloropicon roscoffensis</name>
    <dbReference type="NCBI Taxonomy" id="1461544"/>
    <lineage>
        <taxon>Eukaryota</taxon>
        <taxon>Viridiplantae</taxon>
        <taxon>Chlorophyta</taxon>
        <taxon>Chloropicophyceae</taxon>
        <taxon>Chloropicales</taxon>
        <taxon>Chloropicaceae</taxon>
        <taxon>Chloropicon</taxon>
    </lineage>
</organism>
<name>A0AAX4PJM7_9CHLO</name>
<reference evidence="2 3" key="1">
    <citation type="submission" date="2024-03" db="EMBL/GenBank/DDBJ databases">
        <title>Complete genome sequence of the green alga Chloropicon roscoffensis RCC1871.</title>
        <authorList>
            <person name="Lemieux C."/>
            <person name="Pombert J.-F."/>
            <person name="Otis C."/>
            <person name="Turmel M."/>
        </authorList>
    </citation>
    <scope>NUCLEOTIDE SEQUENCE [LARGE SCALE GENOMIC DNA]</scope>
    <source>
        <strain evidence="2 3">RCC1871</strain>
    </source>
</reference>
<dbReference type="Proteomes" id="UP001472866">
    <property type="component" value="Chromosome 15"/>
</dbReference>
<feature type="region of interest" description="Disordered" evidence="1">
    <location>
        <begin position="129"/>
        <end position="190"/>
    </location>
</feature>
<evidence type="ECO:0000313" key="2">
    <source>
        <dbReference type="EMBL" id="WZN66520.1"/>
    </source>
</evidence>
<protein>
    <submittedName>
        <fullName evidence="2">Uncharacterized protein</fullName>
    </submittedName>
</protein>
<feature type="compositionally biased region" description="Low complexity" evidence="1">
    <location>
        <begin position="149"/>
        <end position="178"/>
    </location>
</feature>
<evidence type="ECO:0000256" key="1">
    <source>
        <dbReference type="SAM" id="MobiDB-lite"/>
    </source>
</evidence>
<sequence length="248" mass="26144">MEAEKENSGIDGLKQILVETLESQGKLDAIKAEVRATVFGALNTKLVDTRVAKRKTNTKVSRLLRSEEGTRALEGVIDLLRWAGLNQTLRVLECELPVRDSGRLQDAFERKKPGTVEDEPDLVRALGAAAAPGAGDRSRGPSSPLPQISRKPSGSRSPSPLKAGASPAAQSPAQAAPAEPMLAQASAVSVEYSEITEEIEEVLSFVDDDGEDSGIGVQDDGGLQAMDSTTLQAVNSTLSASDHSGELD</sequence>
<accession>A0AAX4PJM7</accession>
<keyword evidence="3" id="KW-1185">Reference proteome</keyword>
<gene>
    <name evidence="2" type="ORF">HKI87_15g80870</name>
</gene>
<proteinExistence type="predicted"/>
<dbReference type="EMBL" id="CP151515">
    <property type="protein sequence ID" value="WZN66520.1"/>
    <property type="molecule type" value="Genomic_DNA"/>
</dbReference>
<evidence type="ECO:0000313" key="3">
    <source>
        <dbReference type="Proteomes" id="UP001472866"/>
    </source>
</evidence>
<dbReference type="AlphaFoldDB" id="A0AAX4PJM7"/>